<dbReference type="InterPro" id="IPR036388">
    <property type="entry name" value="WH-like_DNA-bd_sf"/>
</dbReference>
<keyword evidence="2" id="KW-0902">Two-component regulatory system</keyword>
<dbReference type="SMART" id="SM00448">
    <property type="entry name" value="REC"/>
    <property type="match status" value="1"/>
</dbReference>
<keyword evidence="1" id="KW-0597">Phosphoprotein</keyword>
<dbReference type="GO" id="GO:0000156">
    <property type="term" value="F:phosphorelay response regulator activity"/>
    <property type="evidence" value="ECO:0007669"/>
    <property type="project" value="TreeGrafter"/>
</dbReference>
<dbReference type="GO" id="GO:0005829">
    <property type="term" value="C:cytosol"/>
    <property type="evidence" value="ECO:0007669"/>
    <property type="project" value="TreeGrafter"/>
</dbReference>
<feature type="domain" description="OmpR/PhoB-type" evidence="7">
    <location>
        <begin position="127"/>
        <end position="225"/>
    </location>
</feature>
<dbReference type="EMBL" id="UINC01002399">
    <property type="protein sequence ID" value="SUZ96276.1"/>
    <property type="molecule type" value="Genomic_DNA"/>
</dbReference>
<evidence type="ECO:0000259" key="6">
    <source>
        <dbReference type="PROSITE" id="PS50110"/>
    </source>
</evidence>
<dbReference type="Pfam" id="PF00486">
    <property type="entry name" value="Trans_reg_C"/>
    <property type="match status" value="1"/>
</dbReference>
<keyword evidence="5" id="KW-0804">Transcription</keyword>
<evidence type="ECO:0000256" key="3">
    <source>
        <dbReference type="ARBA" id="ARBA00023015"/>
    </source>
</evidence>
<dbReference type="Gene3D" id="6.10.250.690">
    <property type="match status" value="1"/>
</dbReference>
<dbReference type="PROSITE" id="PS50110">
    <property type="entry name" value="RESPONSE_REGULATORY"/>
    <property type="match status" value="1"/>
</dbReference>
<keyword evidence="3" id="KW-0805">Transcription regulation</keyword>
<dbReference type="Gene3D" id="1.10.10.10">
    <property type="entry name" value="Winged helix-like DNA-binding domain superfamily/Winged helix DNA-binding domain"/>
    <property type="match status" value="1"/>
</dbReference>
<keyword evidence="4" id="KW-0238">DNA-binding</keyword>
<dbReference type="SMART" id="SM00862">
    <property type="entry name" value="Trans_reg_C"/>
    <property type="match status" value="1"/>
</dbReference>
<proteinExistence type="predicted"/>
<accession>A0A381RWP8</accession>
<evidence type="ECO:0000256" key="2">
    <source>
        <dbReference type="ARBA" id="ARBA00023012"/>
    </source>
</evidence>
<evidence type="ECO:0000259" key="7">
    <source>
        <dbReference type="PROSITE" id="PS51755"/>
    </source>
</evidence>
<dbReference type="AlphaFoldDB" id="A0A381RWP8"/>
<protein>
    <submittedName>
        <fullName evidence="8">Uncharacterized protein</fullName>
    </submittedName>
</protein>
<dbReference type="SUPFAM" id="SSF52172">
    <property type="entry name" value="CheY-like"/>
    <property type="match status" value="1"/>
</dbReference>
<gene>
    <name evidence="8" type="ORF">METZ01_LOCUS49130</name>
</gene>
<dbReference type="InterPro" id="IPR039420">
    <property type="entry name" value="WalR-like"/>
</dbReference>
<dbReference type="InterPro" id="IPR001789">
    <property type="entry name" value="Sig_transdc_resp-reg_receiver"/>
</dbReference>
<dbReference type="InterPro" id="IPR011006">
    <property type="entry name" value="CheY-like_superfamily"/>
</dbReference>
<feature type="domain" description="Response regulatory" evidence="6">
    <location>
        <begin position="2"/>
        <end position="119"/>
    </location>
</feature>
<dbReference type="PROSITE" id="PS51755">
    <property type="entry name" value="OMPR_PHOB"/>
    <property type="match status" value="1"/>
</dbReference>
<name>A0A381RWP8_9ZZZZ</name>
<dbReference type="GO" id="GO:0032993">
    <property type="term" value="C:protein-DNA complex"/>
    <property type="evidence" value="ECO:0007669"/>
    <property type="project" value="TreeGrafter"/>
</dbReference>
<dbReference type="GO" id="GO:0000976">
    <property type="term" value="F:transcription cis-regulatory region binding"/>
    <property type="evidence" value="ECO:0007669"/>
    <property type="project" value="TreeGrafter"/>
</dbReference>
<dbReference type="PANTHER" id="PTHR48111">
    <property type="entry name" value="REGULATOR OF RPOS"/>
    <property type="match status" value="1"/>
</dbReference>
<dbReference type="GO" id="GO:0006355">
    <property type="term" value="P:regulation of DNA-templated transcription"/>
    <property type="evidence" value="ECO:0007669"/>
    <property type="project" value="InterPro"/>
</dbReference>
<dbReference type="FunFam" id="3.40.50.2300:FF:000001">
    <property type="entry name" value="DNA-binding response regulator PhoB"/>
    <property type="match status" value="1"/>
</dbReference>
<reference evidence="8" key="1">
    <citation type="submission" date="2018-05" db="EMBL/GenBank/DDBJ databases">
        <authorList>
            <person name="Lanie J.A."/>
            <person name="Ng W.-L."/>
            <person name="Kazmierczak K.M."/>
            <person name="Andrzejewski T.M."/>
            <person name="Davidsen T.M."/>
            <person name="Wayne K.J."/>
            <person name="Tettelin H."/>
            <person name="Glass J.I."/>
            <person name="Rusch D."/>
            <person name="Podicherti R."/>
            <person name="Tsui H.-C.T."/>
            <person name="Winkler M.E."/>
        </authorList>
    </citation>
    <scope>NUCLEOTIDE SEQUENCE</scope>
</reference>
<evidence type="ECO:0000256" key="5">
    <source>
        <dbReference type="ARBA" id="ARBA00023163"/>
    </source>
</evidence>
<dbReference type="PANTHER" id="PTHR48111:SF36">
    <property type="entry name" value="TRANSCRIPTIONAL REGULATORY PROTEIN CUTR"/>
    <property type="match status" value="1"/>
</dbReference>
<evidence type="ECO:0000313" key="8">
    <source>
        <dbReference type="EMBL" id="SUZ96276.1"/>
    </source>
</evidence>
<dbReference type="InterPro" id="IPR001867">
    <property type="entry name" value="OmpR/PhoB-type_DNA-bd"/>
</dbReference>
<dbReference type="CDD" id="cd00383">
    <property type="entry name" value="trans_reg_C"/>
    <property type="match status" value="1"/>
</dbReference>
<sequence length="230" mass="24958">MRILVVDDEIDLVEALARGLRREGYAVDTATDGDEALEKASFTPYDLVCLDLTMPGIDGLEVCERLRADPVEGVAPRILMLTARDTVGDRISGLDAGADDYLVKPFSFDELGARIRSLLRRDAGRSGAVLEVGGLHLDTARHHAACDGATLDLTPKEFALLRYFMSRPGEVVSQEELLDHVWDEYADPFTQTVRVTVGTLRRKLGTVGGDGAIETVIGRGYRLGARGEAG</sequence>
<evidence type="ECO:0000256" key="1">
    <source>
        <dbReference type="ARBA" id="ARBA00022553"/>
    </source>
</evidence>
<organism evidence="8">
    <name type="scientific">marine metagenome</name>
    <dbReference type="NCBI Taxonomy" id="408172"/>
    <lineage>
        <taxon>unclassified sequences</taxon>
        <taxon>metagenomes</taxon>
        <taxon>ecological metagenomes</taxon>
    </lineage>
</organism>
<dbReference type="Gene3D" id="3.40.50.2300">
    <property type="match status" value="1"/>
</dbReference>
<dbReference type="Pfam" id="PF00072">
    <property type="entry name" value="Response_reg"/>
    <property type="match status" value="1"/>
</dbReference>
<evidence type="ECO:0000256" key="4">
    <source>
        <dbReference type="ARBA" id="ARBA00023125"/>
    </source>
</evidence>